<dbReference type="SUPFAM" id="SSF56801">
    <property type="entry name" value="Acetyl-CoA synthetase-like"/>
    <property type="match status" value="1"/>
</dbReference>
<protein>
    <submittedName>
        <fullName evidence="4">Long-chain fatty acid--CoA ligase</fullName>
    </submittedName>
</protein>
<dbReference type="InterPro" id="IPR020845">
    <property type="entry name" value="AMP-binding_CS"/>
</dbReference>
<evidence type="ECO:0000313" key="4">
    <source>
        <dbReference type="EMBL" id="GMM59743.1"/>
    </source>
</evidence>
<dbReference type="InterPro" id="IPR042099">
    <property type="entry name" value="ANL_N_sf"/>
</dbReference>
<dbReference type="Gene3D" id="3.40.50.12780">
    <property type="entry name" value="N-terminal domain of ligase-like"/>
    <property type="match status" value="1"/>
</dbReference>
<organism evidence="4 5">
    <name type="scientific">Novosphingobium pituita</name>
    <dbReference type="NCBI Taxonomy" id="3056842"/>
    <lineage>
        <taxon>Bacteria</taxon>
        <taxon>Pseudomonadati</taxon>
        <taxon>Pseudomonadota</taxon>
        <taxon>Alphaproteobacteria</taxon>
        <taxon>Sphingomonadales</taxon>
        <taxon>Sphingomonadaceae</taxon>
        <taxon>Novosphingobium</taxon>
    </lineage>
</organism>
<keyword evidence="5" id="KW-1185">Reference proteome</keyword>
<dbReference type="CDD" id="cd05936">
    <property type="entry name" value="FC-FACS_FadD_like"/>
    <property type="match status" value="1"/>
</dbReference>
<dbReference type="InterPro" id="IPR025110">
    <property type="entry name" value="AMP-bd_C"/>
</dbReference>
<dbReference type="PROSITE" id="PS00455">
    <property type="entry name" value="AMP_BINDING"/>
    <property type="match status" value="1"/>
</dbReference>
<evidence type="ECO:0000259" key="2">
    <source>
        <dbReference type="Pfam" id="PF00501"/>
    </source>
</evidence>
<dbReference type="Pfam" id="PF13193">
    <property type="entry name" value="AMP-binding_C"/>
    <property type="match status" value="1"/>
</dbReference>
<dbReference type="Gene3D" id="3.30.300.30">
    <property type="match status" value="1"/>
</dbReference>
<dbReference type="GO" id="GO:0016874">
    <property type="term" value="F:ligase activity"/>
    <property type="evidence" value="ECO:0007669"/>
    <property type="project" value="UniProtKB-KW"/>
</dbReference>
<feature type="compositionally biased region" description="Low complexity" evidence="1">
    <location>
        <begin position="8"/>
        <end position="20"/>
    </location>
</feature>
<feature type="region of interest" description="Disordered" evidence="1">
    <location>
        <begin position="1"/>
        <end position="23"/>
    </location>
</feature>
<name>A0ABQ6P3C8_9SPHN</name>
<evidence type="ECO:0000313" key="5">
    <source>
        <dbReference type="Proteomes" id="UP001187221"/>
    </source>
</evidence>
<dbReference type="PANTHER" id="PTHR43767">
    <property type="entry name" value="LONG-CHAIN-FATTY-ACID--COA LIGASE"/>
    <property type="match status" value="1"/>
</dbReference>
<reference evidence="4 5" key="1">
    <citation type="submission" date="2023-06" db="EMBL/GenBank/DDBJ databases">
        <title>Draft genome sequence of Novosphingobium sp. strain IK01.</title>
        <authorList>
            <person name="Hatamoto M."/>
            <person name="Ikarashi T."/>
            <person name="Yamaguchi T."/>
        </authorList>
    </citation>
    <scope>NUCLEOTIDE SEQUENCE [LARGE SCALE GENOMIC DNA]</scope>
    <source>
        <strain evidence="4 5">IK01</strain>
    </source>
</reference>
<comment type="caution">
    <text evidence="4">The sequence shown here is derived from an EMBL/GenBank/DDBJ whole genome shotgun (WGS) entry which is preliminary data.</text>
</comment>
<dbReference type="InterPro" id="IPR045851">
    <property type="entry name" value="AMP-bd_C_sf"/>
</dbReference>
<keyword evidence="4" id="KW-0436">Ligase</keyword>
<accession>A0ABQ6P3C8</accession>
<sequence length="577" mass="63029">MVAALTMPPSSSAPGASSAPFRDTLSPDWSPPPMLLGDLIDQTVRDHGPRIAVDFMGRTWTYRALGRMIERAARGFQDLGVVKGDRIALCLPNTPYYIVLYFAALKIGAVVVNLNPLYTPGEMRHLLKDSGARIVAVPDLREIHGKVRDLAQECALSKILVCPMAGILPQVKAWAWRLFKRRDHARYAHDALHMRFCDLIARGDPVSPVALVPEDLAVLQYTGGTTGTPKGAMLTHRNLTANALQQQAHIHGDLPPPQRTLAVLPFFHVFALTAVLDFSILAGAELVLMPRFEMGAFLATIRRKPPTLFFGVPTLFIAINALDDARVPDFSRLRACISGGAPLPLEVRETFEKRTGARVCEGYGLTEASPIVTCNPVDGEIRANSCGVHFPGTQIEIRDPDNPGTILPLGENGEVCVRGPQVMAGYWKRPEETAQVFIEGALRTGDIGHLDADGYLYLVDRLKDVILSGGYNVYPRVIEEAAYLHPAIEEAIAIGIPDTYRGQSAKLFVKLHAGHSISPEDLLVFLAGHLNKIEVPRAVEIRDSLPRTMVGKLSKKELVAEERARREAAKANEAGNA</sequence>
<evidence type="ECO:0000259" key="3">
    <source>
        <dbReference type="Pfam" id="PF13193"/>
    </source>
</evidence>
<dbReference type="PANTHER" id="PTHR43767:SF1">
    <property type="entry name" value="NONRIBOSOMAL PEPTIDE SYNTHASE PES1 (EUROFUNG)-RELATED"/>
    <property type="match status" value="1"/>
</dbReference>
<dbReference type="EMBL" id="BTFW01000001">
    <property type="protein sequence ID" value="GMM59743.1"/>
    <property type="molecule type" value="Genomic_DNA"/>
</dbReference>
<dbReference type="InterPro" id="IPR050237">
    <property type="entry name" value="ATP-dep_AMP-bd_enzyme"/>
</dbReference>
<dbReference type="InterPro" id="IPR000873">
    <property type="entry name" value="AMP-dep_synth/lig_dom"/>
</dbReference>
<proteinExistence type="predicted"/>
<feature type="domain" description="AMP-binding enzyme C-terminal" evidence="3">
    <location>
        <begin position="478"/>
        <end position="552"/>
    </location>
</feature>
<feature type="domain" description="AMP-dependent synthetase/ligase" evidence="2">
    <location>
        <begin position="41"/>
        <end position="427"/>
    </location>
</feature>
<evidence type="ECO:0000256" key="1">
    <source>
        <dbReference type="SAM" id="MobiDB-lite"/>
    </source>
</evidence>
<gene>
    <name evidence="4" type="ORF">NUTIK01_05200</name>
</gene>
<dbReference type="Proteomes" id="UP001187221">
    <property type="component" value="Unassembled WGS sequence"/>
</dbReference>
<dbReference type="Pfam" id="PF00501">
    <property type="entry name" value="AMP-binding"/>
    <property type="match status" value="1"/>
</dbReference>